<dbReference type="Proteomes" id="UP000504752">
    <property type="component" value="Chromosome"/>
</dbReference>
<accession>A0A6M8B2R5</accession>
<feature type="transmembrane region" description="Helical" evidence="1">
    <location>
        <begin position="118"/>
        <end position="137"/>
    </location>
</feature>
<reference evidence="2 3" key="1">
    <citation type="submission" date="2020-05" db="EMBL/GenBank/DDBJ databases">
        <title>Actinomyces sp. zg-325.</title>
        <authorList>
            <person name="Yang C."/>
        </authorList>
    </citation>
    <scope>NUCLEOTIDE SEQUENCE [LARGE SCALE GENOMIC DNA]</scope>
    <source>
        <strain evidence="3">zg-325</strain>
    </source>
</reference>
<dbReference type="AlphaFoldDB" id="A0A6M8B2R5"/>
<keyword evidence="3" id="KW-1185">Reference proteome</keyword>
<gene>
    <name evidence="2" type="ORF">HPC72_06095</name>
</gene>
<keyword evidence="1" id="KW-0472">Membrane</keyword>
<dbReference type="EMBL" id="CP053642">
    <property type="protein sequence ID" value="QKD80648.1"/>
    <property type="molecule type" value="Genomic_DNA"/>
</dbReference>
<organism evidence="2 3">
    <name type="scientific">Actinomyces marmotae</name>
    <dbReference type="NCBI Taxonomy" id="2737173"/>
    <lineage>
        <taxon>Bacteria</taxon>
        <taxon>Bacillati</taxon>
        <taxon>Actinomycetota</taxon>
        <taxon>Actinomycetes</taxon>
        <taxon>Actinomycetales</taxon>
        <taxon>Actinomycetaceae</taxon>
        <taxon>Actinomyces</taxon>
    </lineage>
</organism>
<evidence type="ECO:0000313" key="3">
    <source>
        <dbReference type="Proteomes" id="UP000504752"/>
    </source>
</evidence>
<sequence>MAAATSGLAWSAGASALLRALPRCRRLERPNYQGRTVSLRGGIATAIGATAAAGRAGALARPSALTARSGAAAVIAASAGGAAGLIDDLDAGAHDGQAPAKGLAGHLGALWRGRVTTGALKIAIIGSGALISGALLARRRAPAARPRALVADAAVSATVIGAWANVHNLLDLRPGRALKASALISAPLLAWPGQAAAPTRALAASALGVAAASAPEDLGERTMLGDTGANSLGALVGAALAAAPSRAFRHGAAVTGVALILASERVSFSRVIDSTPALAALDALGRRDR</sequence>
<protein>
    <recommendedName>
        <fullName evidence="4">Glycosyl transferase family 4</fullName>
    </recommendedName>
</protein>
<keyword evidence="1" id="KW-1133">Transmembrane helix</keyword>
<evidence type="ECO:0000256" key="1">
    <source>
        <dbReference type="SAM" id="Phobius"/>
    </source>
</evidence>
<evidence type="ECO:0008006" key="4">
    <source>
        <dbReference type="Google" id="ProtNLM"/>
    </source>
</evidence>
<proteinExistence type="predicted"/>
<evidence type="ECO:0000313" key="2">
    <source>
        <dbReference type="EMBL" id="QKD80648.1"/>
    </source>
</evidence>
<dbReference type="KEGG" id="amam:HPC72_06095"/>
<name>A0A6M8B2R5_9ACTO</name>
<keyword evidence="1" id="KW-0812">Transmembrane</keyword>